<evidence type="ECO:0000256" key="1">
    <source>
        <dbReference type="ARBA" id="ARBA00023125"/>
    </source>
</evidence>
<evidence type="ECO:0000259" key="2">
    <source>
        <dbReference type="PROSITE" id="PS50943"/>
    </source>
</evidence>
<protein>
    <submittedName>
        <fullName evidence="3">Helix-turn-helix transcriptional regulator</fullName>
    </submittedName>
</protein>
<organism evidence="3 4">
    <name type="scientific">Enterococcus larvae</name>
    <dbReference type="NCBI Taxonomy" id="2794352"/>
    <lineage>
        <taxon>Bacteria</taxon>
        <taxon>Bacillati</taxon>
        <taxon>Bacillota</taxon>
        <taxon>Bacilli</taxon>
        <taxon>Lactobacillales</taxon>
        <taxon>Enterococcaceae</taxon>
        <taxon>Enterococcus</taxon>
    </lineage>
</organism>
<dbReference type="EMBL" id="JAEDXU010000004">
    <property type="protein sequence ID" value="MBP1046440.1"/>
    <property type="molecule type" value="Genomic_DNA"/>
</dbReference>
<dbReference type="SUPFAM" id="SSF47413">
    <property type="entry name" value="lambda repressor-like DNA-binding domains"/>
    <property type="match status" value="1"/>
</dbReference>
<dbReference type="Pfam" id="PF01381">
    <property type="entry name" value="HTH_3"/>
    <property type="match status" value="1"/>
</dbReference>
<name>A0ABS4CII5_9ENTE</name>
<accession>A0ABS4CII5</accession>
<evidence type="ECO:0000313" key="3">
    <source>
        <dbReference type="EMBL" id="MBP1046440.1"/>
    </source>
</evidence>
<dbReference type="SMART" id="SM00530">
    <property type="entry name" value="HTH_XRE"/>
    <property type="match status" value="1"/>
</dbReference>
<keyword evidence="1" id="KW-0238">DNA-binding</keyword>
<sequence length="168" mass="19728">MLLLRYKLRAKGDTEIETMGDRIKRLRIEQGLTQEELGNRVGLKRAAINKYEKGNVENMKRSIVEKMSSIFNVSPSYLMALEEPENNSDILSTYNKLNKKNQQATYDFAKERLREQETGEIRDFYSTRRVETLAAHSDDPNKEYTAEDIERINRRLDEIDRKHGKIKD</sequence>
<gene>
    <name evidence="3" type="ORF">I6N96_09100</name>
</gene>
<dbReference type="CDD" id="cd00093">
    <property type="entry name" value="HTH_XRE"/>
    <property type="match status" value="1"/>
</dbReference>
<dbReference type="InterPro" id="IPR001387">
    <property type="entry name" value="Cro/C1-type_HTH"/>
</dbReference>
<dbReference type="PANTHER" id="PTHR46558">
    <property type="entry name" value="TRACRIPTIONAL REGULATORY PROTEIN-RELATED-RELATED"/>
    <property type="match status" value="1"/>
</dbReference>
<comment type="caution">
    <text evidence="3">The sequence shown here is derived from an EMBL/GenBank/DDBJ whole genome shotgun (WGS) entry which is preliminary data.</text>
</comment>
<evidence type="ECO:0000313" key="4">
    <source>
        <dbReference type="Proteomes" id="UP000673375"/>
    </source>
</evidence>
<dbReference type="Gene3D" id="1.10.260.40">
    <property type="entry name" value="lambda repressor-like DNA-binding domains"/>
    <property type="match status" value="1"/>
</dbReference>
<dbReference type="PROSITE" id="PS50943">
    <property type="entry name" value="HTH_CROC1"/>
    <property type="match status" value="1"/>
</dbReference>
<keyword evidence="4" id="KW-1185">Reference proteome</keyword>
<reference evidence="3 4" key="1">
    <citation type="submission" date="2020-12" db="EMBL/GenBank/DDBJ databases">
        <title>Vagococcus allomyrinae sp. nov. and Enterococcus lavae sp. nov., isolated from the larvae of Allomyrina dichotoma.</title>
        <authorList>
            <person name="Lee S.D."/>
        </authorList>
    </citation>
    <scope>NUCLEOTIDE SEQUENCE [LARGE SCALE GENOMIC DNA]</scope>
    <source>
        <strain evidence="3 4">BWM-S5</strain>
    </source>
</reference>
<dbReference type="Proteomes" id="UP000673375">
    <property type="component" value="Unassembled WGS sequence"/>
</dbReference>
<proteinExistence type="predicted"/>
<dbReference type="InterPro" id="IPR010982">
    <property type="entry name" value="Lambda_DNA-bd_dom_sf"/>
</dbReference>
<dbReference type="PANTHER" id="PTHR46558:SF11">
    <property type="entry name" value="HTH-TYPE TRANSCRIPTIONAL REGULATOR XRE"/>
    <property type="match status" value="1"/>
</dbReference>
<feature type="domain" description="HTH cro/C1-type" evidence="2">
    <location>
        <begin position="23"/>
        <end position="78"/>
    </location>
</feature>